<accession>A0A0E9SX39</accession>
<name>A0A0E9SX39_ANGAN</name>
<evidence type="ECO:0000313" key="1">
    <source>
        <dbReference type="EMBL" id="JAH45113.1"/>
    </source>
</evidence>
<protein>
    <submittedName>
        <fullName evidence="1">Uncharacterized protein</fullName>
    </submittedName>
</protein>
<organism evidence="1">
    <name type="scientific">Anguilla anguilla</name>
    <name type="common">European freshwater eel</name>
    <name type="synonym">Muraena anguilla</name>
    <dbReference type="NCBI Taxonomy" id="7936"/>
    <lineage>
        <taxon>Eukaryota</taxon>
        <taxon>Metazoa</taxon>
        <taxon>Chordata</taxon>
        <taxon>Craniata</taxon>
        <taxon>Vertebrata</taxon>
        <taxon>Euteleostomi</taxon>
        <taxon>Actinopterygii</taxon>
        <taxon>Neopterygii</taxon>
        <taxon>Teleostei</taxon>
        <taxon>Anguilliformes</taxon>
        <taxon>Anguillidae</taxon>
        <taxon>Anguilla</taxon>
    </lineage>
</organism>
<sequence>MQLVSHTFLIQPCEFLWRFVLKPWRCIVFRVKNYN</sequence>
<proteinExistence type="predicted"/>
<dbReference type="EMBL" id="GBXM01063464">
    <property type="protein sequence ID" value="JAH45113.1"/>
    <property type="molecule type" value="Transcribed_RNA"/>
</dbReference>
<reference evidence="1" key="2">
    <citation type="journal article" date="2015" name="Fish Shellfish Immunol.">
        <title>Early steps in the European eel (Anguilla anguilla)-Vibrio vulnificus interaction in the gills: Role of the RtxA13 toxin.</title>
        <authorList>
            <person name="Callol A."/>
            <person name="Pajuelo D."/>
            <person name="Ebbesson L."/>
            <person name="Teles M."/>
            <person name="MacKenzie S."/>
            <person name="Amaro C."/>
        </authorList>
    </citation>
    <scope>NUCLEOTIDE SEQUENCE</scope>
</reference>
<reference evidence="1" key="1">
    <citation type="submission" date="2014-11" db="EMBL/GenBank/DDBJ databases">
        <authorList>
            <person name="Amaro Gonzalez C."/>
        </authorList>
    </citation>
    <scope>NUCLEOTIDE SEQUENCE</scope>
</reference>
<dbReference type="AlphaFoldDB" id="A0A0E9SX39"/>